<evidence type="ECO:0000313" key="7">
    <source>
        <dbReference type="EMBL" id="GAX78970.1"/>
    </source>
</evidence>
<feature type="region of interest" description="Disordered" evidence="5">
    <location>
        <begin position="1"/>
        <end position="27"/>
    </location>
</feature>
<dbReference type="InterPro" id="IPR036236">
    <property type="entry name" value="Znf_C2H2_sf"/>
</dbReference>
<dbReference type="SUPFAM" id="SSF90229">
    <property type="entry name" value="CCCH zinc finger"/>
    <property type="match status" value="1"/>
</dbReference>
<feature type="region of interest" description="Disordered" evidence="5">
    <location>
        <begin position="381"/>
        <end position="448"/>
    </location>
</feature>
<feature type="region of interest" description="Disordered" evidence="5">
    <location>
        <begin position="73"/>
        <end position="99"/>
    </location>
</feature>
<dbReference type="Pfam" id="PF00642">
    <property type="entry name" value="zf-CCCH"/>
    <property type="match status" value="1"/>
</dbReference>
<feature type="compositionally biased region" description="Pro residues" evidence="5">
    <location>
        <begin position="952"/>
        <end position="961"/>
    </location>
</feature>
<gene>
    <name evidence="7" type="ORF">CEUSTIGMA_g6410.t1</name>
</gene>
<feature type="compositionally biased region" description="Acidic residues" evidence="5">
    <location>
        <begin position="325"/>
        <end position="335"/>
    </location>
</feature>
<dbReference type="PROSITE" id="PS50103">
    <property type="entry name" value="ZF_C3H1"/>
    <property type="match status" value="1"/>
</dbReference>
<feature type="zinc finger region" description="C3H1-type" evidence="4">
    <location>
        <begin position="870"/>
        <end position="897"/>
    </location>
</feature>
<evidence type="ECO:0000256" key="2">
    <source>
        <dbReference type="ARBA" id="ARBA00022771"/>
    </source>
</evidence>
<dbReference type="Proteomes" id="UP000232323">
    <property type="component" value="Unassembled WGS sequence"/>
</dbReference>
<evidence type="ECO:0000259" key="6">
    <source>
        <dbReference type="PROSITE" id="PS50103"/>
    </source>
</evidence>
<feature type="region of interest" description="Disordered" evidence="5">
    <location>
        <begin position="700"/>
        <end position="795"/>
    </location>
</feature>
<feature type="compositionally biased region" description="Pro residues" evidence="5">
    <location>
        <begin position="705"/>
        <end position="717"/>
    </location>
</feature>
<dbReference type="Gene3D" id="4.10.1000.10">
    <property type="entry name" value="Zinc finger, CCCH-type"/>
    <property type="match status" value="1"/>
</dbReference>
<feature type="compositionally biased region" description="Basic and acidic residues" evidence="5">
    <location>
        <begin position="14"/>
        <end position="27"/>
    </location>
</feature>
<evidence type="ECO:0000256" key="3">
    <source>
        <dbReference type="ARBA" id="ARBA00022833"/>
    </source>
</evidence>
<feature type="region of interest" description="Disordered" evidence="5">
    <location>
        <begin position="257"/>
        <end position="293"/>
    </location>
</feature>
<feature type="region of interest" description="Disordered" evidence="5">
    <location>
        <begin position="305"/>
        <end position="343"/>
    </location>
</feature>
<dbReference type="InterPro" id="IPR000571">
    <property type="entry name" value="Znf_CCCH"/>
</dbReference>
<evidence type="ECO:0000256" key="4">
    <source>
        <dbReference type="PROSITE-ProRule" id="PRU00723"/>
    </source>
</evidence>
<feature type="region of interest" description="Disordered" evidence="5">
    <location>
        <begin position="495"/>
        <end position="538"/>
    </location>
</feature>
<protein>
    <recommendedName>
        <fullName evidence="6">C3H1-type domain-containing protein</fullName>
    </recommendedName>
</protein>
<dbReference type="AlphaFoldDB" id="A0A250X880"/>
<dbReference type="STRING" id="1157962.A0A250X880"/>
<keyword evidence="1 4" id="KW-0479">Metal-binding</keyword>
<evidence type="ECO:0000256" key="1">
    <source>
        <dbReference type="ARBA" id="ARBA00022723"/>
    </source>
</evidence>
<keyword evidence="8" id="KW-1185">Reference proteome</keyword>
<evidence type="ECO:0000256" key="5">
    <source>
        <dbReference type="SAM" id="MobiDB-lite"/>
    </source>
</evidence>
<feature type="region of interest" description="Disordered" evidence="5">
    <location>
        <begin position="937"/>
        <end position="966"/>
    </location>
</feature>
<keyword evidence="3 4" id="KW-0862">Zinc</keyword>
<proteinExistence type="predicted"/>
<dbReference type="InterPro" id="IPR036855">
    <property type="entry name" value="Znf_CCCH_sf"/>
</dbReference>
<feature type="compositionally biased region" description="Low complexity" evidence="5">
    <location>
        <begin position="262"/>
        <end position="273"/>
    </location>
</feature>
<dbReference type="OrthoDB" id="411372at2759"/>
<reference evidence="7 8" key="1">
    <citation type="submission" date="2017-08" db="EMBL/GenBank/DDBJ databases">
        <title>Acidophilic green algal genome provides insights into adaptation to an acidic environment.</title>
        <authorList>
            <person name="Hirooka S."/>
            <person name="Hirose Y."/>
            <person name="Kanesaki Y."/>
            <person name="Higuchi S."/>
            <person name="Fujiwara T."/>
            <person name="Onuma R."/>
            <person name="Era A."/>
            <person name="Ohbayashi R."/>
            <person name="Uzuka A."/>
            <person name="Nozaki H."/>
            <person name="Yoshikawa H."/>
            <person name="Miyagishima S.Y."/>
        </authorList>
    </citation>
    <scope>NUCLEOTIDE SEQUENCE [LARGE SCALE GENOMIC DNA]</scope>
    <source>
        <strain evidence="7 8">NIES-2499</strain>
    </source>
</reference>
<evidence type="ECO:0000313" key="8">
    <source>
        <dbReference type="Proteomes" id="UP000232323"/>
    </source>
</evidence>
<dbReference type="SUPFAM" id="SSF57667">
    <property type="entry name" value="beta-beta-alpha zinc fingers"/>
    <property type="match status" value="1"/>
</dbReference>
<sequence>MFKRISSAYLRLSQPDHQDGKSDDEGDHEKMQEEMMDLFEQIFGSSLRRNGRQPQTGGMGEFLYHMMFHSGHMSQMHSSSSSHDYNHYTSDDEEQDMEDSYDPRLYKFSRETGDPSPAVLREREKMKKKDEERESYLRRTVHLQLLQQGPDSLLVGIEFVVEGDSPFRLVAGSLKLPEGVTMSIEYQKEGDRKWTSVENKVLSTSVTSKGHVLISKLKSGSTYCVRARLGIAGSLTWSGLPDWRAWGTTATFSTTNVTMRPSSSSAYETSTKSKGCRKPGSEQGSSQHRDCDALRKKVPEVEAGCEQTSTKCGEEPLTTDSEGRVEEEEEEEEEERQMRMGDGTESIRGGFHCRSCDIYCNSYQAYQTHMLSQRHVAHQYKGQHTSTLQPRDIHTSPCDGDSLGADPHPQQRNGLYAPSATRPVAEDLCSSPSPPASPPLEPSRKSTVSLECPARATKGRPYDAQLKQGHAIPSSTSHQPSHPSHLHSKVEAHNLNPVAAPPPPPPPRGQHRYQVPATSFPVPASPSSHADSSAVLHQQQHSVVEAALLSNSQEETRTRVATASLTSAAPLMAAATHPVPAAATPAATAAPPILKPVIFAPARNPQPPIINTNMAPAVPNECSAVSGVLYTHPHNTINTAFHLISTVQSAACAAASAFPLGHGQYLAAPPLPIMLPYQYPLAAAGAPLLHYPQAAAGGMAAVPSAAPPPPPPPPLPVQPSAHQGLKNPEEPPPFNEAPLPLQKTLHYQPSQHQYNSSASQHQYNSATQHLQQRSGLESATQLHMSRAGNKTSPDDVMVMKGPLAGPSVENLGKQPGIAPGMYNGHSQAAGWSGSKGKQQLKEDMMSMNRQQLQVMQIPSVSFQQLQTQPRTGIVDCRHFLRGFCSFGDKCNFKHDVAAQKSFLDNRGSQQRHSSTAKLSATEPCQDVSTTLLMDQDAVTPPCSQHGASSPPATGPASPPSPSATLTAKTADSAALFDAPPLQCNHQASPRGKEQHQQALHCADLLPMRRLVPRPVAVSRPPPLGTNAYVHHVLREEEERMLQKAITESLQHEHYFSAGSQVRVEDVAEFPRLGTMTKSK</sequence>
<feature type="compositionally biased region" description="Pro residues" evidence="5">
    <location>
        <begin position="432"/>
        <end position="441"/>
    </location>
</feature>
<feature type="compositionally biased region" description="Low complexity" evidence="5">
    <location>
        <begin position="73"/>
        <end position="83"/>
    </location>
</feature>
<feature type="domain" description="C3H1-type" evidence="6">
    <location>
        <begin position="870"/>
        <end position="897"/>
    </location>
</feature>
<dbReference type="EMBL" id="BEGY01000037">
    <property type="protein sequence ID" value="GAX78970.1"/>
    <property type="molecule type" value="Genomic_DNA"/>
</dbReference>
<organism evidence="7 8">
    <name type="scientific">Chlamydomonas eustigma</name>
    <dbReference type="NCBI Taxonomy" id="1157962"/>
    <lineage>
        <taxon>Eukaryota</taxon>
        <taxon>Viridiplantae</taxon>
        <taxon>Chlorophyta</taxon>
        <taxon>core chlorophytes</taxon>
        <taxon>Chlorophyceae</taxon>
        <taxon>CS clade</taxon>
        <taxon>Chlamydomonadales</taxon>
        <taxon>Chlamydomonadaceae</taxon>
        <taxon>Chlamydomonas</taxon>
    </lineage>
</organism>
<accession>A0A250X880</accession>
<feature type="compositionally biased region" description="Pro residues" evidence="5">
    <location>
        <begin position="499"/>
        <end position="508"/>
    </location>
</feature>
<name>A0A250X880_9CHLO</name>
<feature type="compositionally biased region" description="Polar residues" evidence="5">
    <location>
        <begin position="745"/>
        <end position="791"/>
    </location>
</feature>
<dbReference type="GO" id="GO:0008270">
    <property type="term" value="F:zinc ion binding"/>
    <property type="evidence" value="ECO:0007669"/>
    <property type="project" value="UniProtKB-KW"/>
</dbReference>
<feature type="compositionally biased region" description="Low complexity" evidence="5">
    <location>
        <begin position="521"/>
        <end position="534"/>
    </location>
</feature>
<keyword evidence="2 4" id="KW-0863">Zinc-finger</keyword>
<comment type="caution">
    <text evidence="7">The sequence shown here is derived from an EMBL/GenBank/DDBJ whole genome shotgun (WGS) entry which is preliminary data.</text>
</comment>
<dbReference type="SMART" id="SM00356">
    <property type="entry name" value="ZnF_C3H1"/>
    <property type="match status" value="1"/>
</dbReference>